<reference evidence="8 9" key="1">
    <citation type="submission" date="2020-08" db="EMBL/GenBank/DDBJ databases">
        <title>Genomic Encyclopedia of Type Strains, Phase IV (KMG-IV): sequencing the most valuable type-strain genomes for metagenomic binning, comparative biology and taxonomic classification.</title>
        <authorList>
            <person name="Goeker M."/>
        </authorList>
    </citation>
    <scope>NUCLEOTIDE SEQUENCE [LARGE SCALE GENOMIC DNA]</scope>
    <source>
        <strain evidence="8 9">DSM 100039</strain>
    </source>
</reference>
<keyword evidence="5 7" id="KW-1133">Transmembrane helix</keyword>
<dbReference type="GO" id="GO:0016020">
    <property type="term" value="C:membrane"/>
    <property type="evidence" value="ECO:0007669"/>
    <property type="project" value="UniProtKB-SubCell"/>
</dbReference>
<dbReference type="RefSeq" id="WP_343068256.1">
    <property type="nucleotide sequence ID" value="NZ_JACHEF010000006.1"/>
</dbReference>
<evidence type="ECO:0000256" key="1">
    <source>
        <dbReference type="ARBA" id="ARBA00004141"/>
    </source>
</evidence>
<feature type="transmembrane region" description="Helical" evidence="7">
    <location>
        <begin position="205"/>
        <end position="222"/>
    </location>
</feature>
<dbReference type="PANTHER" id="PTHR36838">
    <property type="entry name" value="AUXIN EFFLUX CARRIER FAMILY PROTEIN"/>
    <property type="match status" value="1"/>
</dbReference>
<name>A0A841PBV7_9HYPH</name>
<feature type="transmembrane region" description="Helical" evidence="7">
    <location>
        <begin position="127"/>
        <end position="148"/>
    </location>
</feature>
<dbReference type="Pfam" id="PF03547">
    <property type="entry name" value="Mem_trans"/>
    <property type="match status" value="1"/>
</dbReference>
<evidence type="ECO:0000256" key="4">
    <source>
        <dbReference type="ARBA" id="ARBA00022692"/>
    </source>
</evidence>
<dbReference type="Proteomes" id="UP000556329">
    <property type="component" value="Unassembled WGS sequence"/>
</dbReference>
<keyword evidence="9" id="KW-1185">Reference proteome</keyword>
<keyword evidence="3" id="KW-1003">Cell membrane</keyword>
<evidence type="ECO:0000256" key="7">
    <source>
        <dbReference type="SAM" id="Phobius"/>
    </source>
</evidence>
<keyword evidence="4 7" id="KW-0812">Transmembrane</keyword>
<proteinExistence type="predicted"/>
<evidence type="ECO:0000256" key="6">
    <source>
        <dbReference type="ARBA" id="ARBA00023136"/>
    </source>
</evidence>
<evidence type="ECO:0000256" key="3">
    <source>
        <dbReference type="ARBA" id="ARBA00022475"/>
    </source>
</evidence>
<comment type="subcellular location">
    <subcellularLocation>
        <location evidence="1">Membrane</location>
        <topology evidence="1">Multi-pass membrane protein</topology>
    </subcellularLocation>
</comment>
<comment type="caution">
    <text evidence="8">The sequence shown here is derived from an EMBL/GenBank/DDBJ whole genome shotgun (WGS) entry which is preliminary data.</text>
</comment>
<keyword evidence="6 7" id="KW-0472">Membrane</keyword>
<evidence type="ECO:0000256" key="2">
    <source>
        <dbReference type="ARBA" id="ARBA00022448"/>
    </source>
</evidence>
<feature type="transmembrane region" description="Helical" evidence="7">
    <location>
        <begin position="61"/>
        <end position="85"/>
    </location>
</feature>
<organism evidence="8 9">
    <name type="scientific">Mesorhizobium sangaii</name>
    <dbReference type="NCBI Taxonomy" id="505389"/>
    <lineage>
        <taxon>Bacteria</taxon>
        <taxon>Pseudomonadati</taxon>
        <taxon>Pseudomonadota</taxon>
        <taxon>Alphaproteobacteria</taxon>
        <taxon>Hyphomicrobiales</taxon>
        <taxon>Phyllobacteriaceae</taxon>
        <taxon>Mesorhizobium</taxon>
    </lineage>
</organism>
<evidence type="ECO:0000313" key="9">
    <source>
        <dbReference type="Proteomes" id="UP000556329"/>
    </source>
</evidence>
<dbReference type="InterPro" id="IPR004776">
    <property type="entry name" value="Mem_transp_PIN-like"/>
</dbReference>
<dbReference type="PANTHER" id="PTHR36838:SF1">
    <property type="entry name" value="SLR1864 PROTEIN"/>
    <property type="match status" value="1"/>
</dbReference>
<feature type="transmembrane region" description="Helical" evidence="7">
    <location>
        <begin position="261"/>
        <end position="282"/>
    </location>
</feature>
<gene>
    <name evidence="8" type="ORF">HNQ71_005496</name>
</gene>
<protein>
    <submittedName>
        <fullName evidence="8">Malonate transporter</fullName>
    </submittedName>
</protein>
<feature type="transmembrane region" description="Helical" evidence="7">
    <location>
        <begin position="294"/>
        <end position="314"/>
    </location>
</feature>
<evidence type="ECO:0000256" key="5">
    <source>
        <dbReference type="ARBA" id="ARBA00022989"/>
    </source>
</evidence>
<feature type="transmembrane region" description="Helical" evidence="7">
    <location>
        <begin position="178"/>
        <end position="199"/>
    </location>
</feature>
<dbReference type="EMBL" id="JACHEF010000006">
    <property type="protein sequence ID" value="MBB6412804.1"/>
    <property type="molecule type" value="Genomic_DNA"/>
</dbReference>
<keyword evidence="2" id="KW-0813">Transport</keyword>
<dbReference type="GO" id="GO:0055085">
    <property type="term" value="P:transmembrane transport"/>
    <property type="evidence" value="ECO:0007669"/>
    <property type="project" value="InterPro"/>
</dbReference>
<accession>A0A841PBV7</accession>
<evidence type="ECO:0000313" key="8">
    <source>
        <dbReference type="EMBL" id="MBB6412804.1"/>
    </source>
</evidence>
<dbReference type="AlphaFoldDB" id="A0A841PBV7"/>
<feature type="transmembrane region" description="Helical" evidence="7">
    <location>
        <begin position="234"/>
        <end position="255"/>
    </location>
</feature>
<sequence length="315" mass="32317">MANTILLALAPVFFVMALGYGAGRFGIVENHHVDGFNTLVMSFALPASLFAATASASRGELLVQAPLFAIFGGVMLLIYLAWYAIARLFLATGKVGASVQALTVAFPNLGGVGLPIASSLLGATGPVSVAVAMAAGSILVTPITLVVAEMGSLKEDGAVKTPGAPMFDALRRALTKPIVLGPALGILLSLCSVTLNPVIESCLMVIGQAAAGVALFLTGLVLSAQSFEFNWKIVGATALADIVRPLLMVAIVLLLPVPFEIARTAILFAAVPAGFFGIFFAVSYRLDSSTVGSMVIGSTIVSIMTMAIAIAAMFP</sequence>